<organism evidence="6 7">
    <name type="scientific">Rubrivivax gelatinosus</name>
    <name type="common">Rhodocyclus gelatinosus</name>
    <name type="synonym">Rhodopseudomonas gelatinosa</name>
    <dbReference type="NCBI Taxonomy" id="28068"/>
    <lineage>
        <taxon>Bacteria</taxon>
        <taxon>Pseudomonadati</taxon>
        <taxon>Pseudomonadota</taxon>
        <taxon>Betaproteobacteria</taxon>
        <taxon>Burkholderiales</taxon>
        <taxon>Sphaerotilaceae</taxon>
        <taxon>Rubrivivax</taxon>
    </lineage>
</organism>
<evidence type="ECO:0000259" key="5">
    <source>
        <dbReference type="SMART" id="SM00479"/>
    </source>
</evidence>
<keyword evidence="3" id="KW-0175">Coiled coil</keyword>
<dbReference type="Proteomes" id="UP001041814">
    <property type="component" value="Unassembled WGS sequence"/>
</dbReference>
<evidence type="ECO:0000256" key="3">
    <source>
        <dbReference type="SAM" id="Coils"/>
    </source>
</evidence>
<dbReference type="PANTHER" id="PTHR30231">
    <property type="entry name" value="DNA POLYMERASE III SUBUNIT EPSILON"/>
    <property type="match status" value="1"/>
</dbReference>
<dbReference type="InterPro" id="IPR036397">
    <property type="entry name" value="RNaseH_sf"/>
</dbReference>
<proteinExistence type="predicted"/>
<dbReference type="EC" id="2.7.7.7" evidence="1"/>
<evidence type="ECO:0000256" key="2">
    <source>
        <dbReference type="ARBA" id="ARBA00049244"/>
    </source>
</evidence>
<keyword evidence="4" id="KW-0812">Transmembrane</keyword>
<dbReference type="PANTHER" id="PTHR30231:SF41">
    <property type="entry name" value="DNA POLYMERASE III SUBUNIT EPSILON"/>
    <property type="match status" value="1"/>
</dbReference>
<feature type="coiled-coil region" evidence="3">
    <location>
        <begin position="123"/>
        <end position="150"/>
    </location>
</feature>
<evidence type="ECO:0000256" key="1">
    <source>
        <dbReference type="ARBA" id="ARBA00012417"/>
    </source>
</evidence>
<dbReference type="CDD" id="cd06127">
    <property type="entry name" value="DEDDh"/>
    <property type="match status" value="1"/>
</dbReference>
<dbReference type="EMBL" id="NRRU01000007">
    <property type="protein sequence ID" value="MBK1711797.1"/>
    <property type="molecule type" value="Genomic_DNA"/>
</dbReference>
<keyword evidence="4" id="KW-1133">Transmembrane helix</keyword>
<comment type="caution">
    <text evidence="6">The sequence shown here is derived from an EMBL/GenBank/DDBJ whole genome shotgun (WGS) entry which is preliminary data.</text>
</comment>
<dbReference type="NCBIfam" id="TIGR00573">
    <property type="entry name" value="dnaq"/>
    <property type="match status" value="1"/>
</dbReference>
<name>A0ABS1DSN0_RUBGE</name>
<dbReference type="Pfam" id="PF00929">
    <property type="entry name" value="RNase_T"/>
    <property type="match status" value="1"/>
</dbReference>
<accession>A0ABS1DSN0</accession>
<dbReference type="SUPFAM" id="SSF55785">
    <property type="entry name" value="PYP-like sensor domain (PAS domain)"/>
    <property type="match status" value="1"/>
</dbReference>
<reference evidence="6" key="1">
    <citation type="submission" date="2017-08" db="EMBL/GenBank/DDBJ databases">
        <authorList>
            <person name="Imhoff J.F."/>
            <person name="Rahn T."/>
            <person name="Kuenzel S."/>
            <person name="Neulinger S.C."/>
        </authorList>
    </citation>
    <scope>NUCLEOTIDE SEQUENCE</scope>
    <source>
        <strain evidence="6">IM 151</strain>
    </source>
</reference>
<comment type="catalytic activity">
    <reaction evidence="2">
        <text>DNA(n) + a 2'-deoxyribonucleoside 5'-triphosphate = DNA(n+1) + diphosphate</text>
        <dbReference type="Rhea" id="RHEA:22508"/>
        <dbReference type="Rhea" id="RHEA-COMP:17339"/>
        <dbReference type="Rhea" id="RHEA-COMP:17340"/>
        <dbReference type="ChEBI" id="CHEBI:33019"/>
        <dbReference type="ChEBI" id="CHEBI:61560"/>
        <dbReference type="ChEBI" id="CHEBI:173112"/>
        <dbReference type="EC" id="2.7.7.7"/>
    </reaction>
</comment>
<dbReference type="SUPFAM" id="SSF53098">
    <property type="entry name" value="Ribonuclease H-like"/>
    <property type="match status" value="1"/>
</dbReference>
<dbReference type="InterPro" id="IPR035965">
    <property type="entry name" value="PAS-like_dom_sf"/>
</dbReference>
<evidence type="ECO:0000313" key="7">
    <source>
        <dbReference type="Proteomes" id="UP001041814"/>
    </source>
</evidence>
<dbReference type="InterPro" id="IPR006054">
    <property type="entry name" value="DnaQ"/>
</dbReference>
<dbReference type="InterPro" id="IPR013520">
    <property type="entry name" value="Ribonucl_H"/>
</dbReference>
<protein>
    <recommendedName>
        <fullName evidence="1">DNA-directed DNA polymerase</fullName>
        <ecNumber evidence="1">2.7.7.7</ecNumber>
    </recommendedName>
</protein>
<gene>
    <name evidence="6" type="ORF">CKO43_03260</name>
</gene>
<keyword evidence="4" id="KW-0472">Membrane</keyword>
<evidence type="ECO:0000313" key="6">
    <source>
        <dbReference type="EMBL" id="MBK1711797.1"/>
    </source>
</evidence>
<sequence>MKPSLHEWAAALAPAALLAAAAALAALLLAATLSPDERAALAALLAPRATLLLLAAVLLAVAGGVWMRWAWHRFGAAPGRIAELLPVLLAGEPGRELEPRGGAGSRALAAAINTLLHERAAWRADVEARVQEASRLVEQEKSRLAALMAELTQSVVVCNLDGRILLYNGRARLQFRALSPAPAIGGAEYLGIGRSIYAVFDRALVAHALEMVQQRLQRGVPHPSAQFVTATRGGQLLRVQLAPVREHEAGPLAGFVLMLDNITRDFAEESERDRRLHEHTEAGRASLANLQAAVELSEDPALDAPTAARLQGVIRDEVKALGRRIGELAHYTTETQRTRWPLEDMQGADFVAAALRRIEALHRCRTAAAEVDPTLWLRLDSFSLIQALVFLAGRVVDEYGVKLVQLRLQRAGERAQLDLAWIGPGVSTETAVAWETEAMHIDGEASALTVRDVVQRHGGAFWFERERVRAEAFFRFLLPLADAAEPLDSGLIARRESRPEFYDFDLFQTREMALEMAERSLAELAYTVFDTETTGLEPSAGDEILQIGATRIVAGKLRRHESFEQLVDPQRSIPARTTAIHGISQDMVVGQPTIREVLPAFHAFVQDTVLVAHNAAFDLRFFELKERATGVSFDLPVLDTLLLSQLLHPNQDGHSLEAIAERLGVTVLGRHTALGDAIVTAEVFLKMLPLLQARGIRTLGQALEASRQSALAKLAY</sequence>
<dbReference type="InterPro" id="IPR012337">
    <property type="entry name" value="RNaseH-like_sf"/>
</dbReference>
<dbReference type="Gene3D" id="3.30.420.10">
    <property type="entry name" value="Ribonuclease H-like superfamily/Ribonuclease H"/>
    <property type="match status" value="1"/>
</dbReference>
<feature type="domain" description="Exonuclease" evidence="5">
    <location>
        <begin position="525"/>
        <end position="693"/>
    </location>
</feature>
<evidence type="ECO:0000256" key="4">
    <source>
        <dbReference type="SAM" id="Phobius"/>
    </source>
</evidence>
<reference evidence="6" key="2">
    <citation type="journal article" date="2020" name="Microorganisms">
        <title>Osmotic Adaptation and Compatible Solute Biosynthesis of Phototrophic Bacteria as Revealed from Genome Analyses.</title>
        <authorList>
            <person name="Imhoff J.F."/>
            <person name="Rahn T."/>
            <person name="Kunzel S."/>
            <person name="Keller A."/>
            <person name="Neulinger S.C."/>
        </authorList>
    </citation>
    <scope>NUCLEOTIDE SEQUENCE</scope>
    <source>
        <strain evidence="6">IM 151</strain>
    </source>
</reference>
<dbReference type="RefSeq" id="WP_200228946.1">
    <property type="nucleotide sequence ID" value="NZ_NRRT01000026.1"/>
</dbReference>
<feature type="transmembrane region" description="Helical" evidence="4">
    <location>
        <begin position="49"/>
        <end position="71"/>
    </location>
</feature>
<dbReference type="SMART" id="SM00479">
    <property type="entry name" value="EXOIII"/>
    <property type="match status" value="1"/>
</dbReference>
<keyword evidence="7" id="KW-1185">Reference proteome</keyword>
<dbReference type="Gene3D" id="3.30.450.20">
    <property type="entry name" value="PAS domain"/>
    <property type="match status" value="1"/>
</dbReference>